<feature type="domain" description="Glutaredoxin" evidence="1">
    <location>
        <begin position="5"/>
        <end position="62"/>
    </location>
</feature>
<gene>
    <name evidence="2" type="ORF">COT88_00150</name>
</gene>
<dbReference type="Proteomes" id="UP000230776">
    <property type="component" value="Unassembled WGS sequence"/>
</dbReference>
<dbReference type="Pfam" id="PF00462">
    <property type="entry name" value="Glutaredoxin"/>
    <property type="match status" value="1"/>
</dbReference>
<evidence type="ECO:0000259" key="1">
    <source>
        <dbReference type="Pfam" id="PF00462"/>
    </source>
</evidence>
<dbReference type="GO" id="GO:0045454">
    <property type="term" value="P:cell redox homeostasis"/>
    <property type="evidence" value="ECO:0007669"/>
    <property type="project" value="TreeGrafter"/>
</dbReference>
<proteinExistence type="predicted"/>
<sequence length="76" mass="8657">MTKALIYTTPTCQYCTMVKAFFKENDVTYEEKDVSVDQDALKEMVERSGQMGVPVTIIEDSVVVGFDKRTLEELIK</sequence>
<reference evidence="3" key="1">
    <citation type="submission" date="2017-09" db="EMBL/GenBank/DDBJ databases">
        <title>Depth-based differentiation of microbial function through sediment-hosted aquifers and enrichment of novel symbionts in the deep terrestrial subsurface.</title>
        <authorList>
            <person name="Probst A.J."/>
            <person name="Ladd B."/>
            <person name="Jarett J.K."/>
            <person name="Geller-Mcgrath D.E."/>
            <person name="Sieber C.M.K."/>
            <person name="Emerson J.B."/>
            <person name="Anantharaman K."/>
            <person name="Thomas B.C."/>
            <person name="Malmstrom R."/>
            <person name="Stieglmeier M."/>
            <person name="Klingl A."/>
            <person name="Woyke T."/>
            <person name="Ryan C.M."/>
            <person name="Banfield J.F."/>
        </authorList>
    </citation>
    <scope>NUCLEOTIDE SEQUENCE [LARGE SCALE GENOMIC DNA]</scope>
</reference>
<dbReference type="SUPFAM" id="SSF52833">
    <property type="entry name" value="Thioredoxin-like"/>
    <property type="match status" value="1"/>
</dbReference>
<dbReference type="AlphaFoldDB" id="A0A2H0VK34"/>
<dbReference type="EMBL" id="PFAG01000003">
    <property type="protein sequence ID" value="PIR98670.1"/>
    <property type="molecule type" value="Genomic_DNA"/>
</dbReference>
<accession>A0A2H0VK34</accession>
<dbReference type="InterPro" id="IPR002109">
    <property type="entry name" value="Glutaredoxin"/>
</dbReference>
<protein>
    <submittedName>
        <fullName evidence="2">NrdH-redoxin</fullName>
    </submittedName>
</protein>
<dbReference type="Gene3D" id="3.40.30.10">
    <property type="entry name" value="Glutaredoxin"/>
    <property type="match status" value="1"/>
</dbReference>
<evidence type="ECO:0000313" key="3">
    <source>
        <dbReference type="Proteomes" id="UP000230776"/>
    </source>
</evidence>
<dbReference type="PROSITE" id="PS51354">
    <property type="entry name" value="GLUTAREDOXIN_2"/>
    <property type="match status" value="1"/>
</dbReference>
<comment type="caution">
    <text evidence="2">The sequence shown here is derived from an EMBL/GenBank/DDBJ whole genome shotgun (WGS) entry which is preliminary data.</text>
</comment>
<dbReference type="PANTHER" id="PTHR34386:SF1">
    <property type="entry name" value="GLUTAREDOXIN-LIKE PROTEIN NRDH"/>
    <property type="match status" value="1"/>
</dbReference>
<dbReference type="CDD" id="cd02976">
    <property type="entry name" value="NrdH"/>
    <property type="match status" value="1"/>
</dbReference>
<dbReference type="InterPro" id="IPR051548">
    <property type="entry name" value="Grx-like_ET"/>
</dbReference>
<dbReference type="GO" id="GO:0009055">
    <property type="term" value="F:electron transfer activity"/>
    <property type="evidence" value="ECO:0007669"/>
    <property type="project" value="TreeGrafter"/>
</dbReference>
<name>A0A2H0VK34_9BACT</name>
<dbReference type="PANTHER" id="PTHR34386">
    <property type="entry name" value="GLUTAREDOXIN"/>
    <property type="match status" value="1"/>
</dbReference>
<evidence type="ECO:0000313" key="2">
    <source>
        <dbReference type="EMBL" id="PIR98670.1"/>
    </source>
</evidence>
<dbReference type="InterPro" id="IPR036249">
    <property type="entry name" value="Thioredoxin-like_sf"/>
</dbReference>
<organism evidence="2 3">
    <name type="scientific">Candidatus Colwellbacteria bacterium CG10_big_fil_rev_8_21_14_0_10_41_28</name>
    <dbReference type="NCBI Taxonomy" id="1974539"/>
    <lineage>
        <taxon>Bacteria</taxon>
        <taxon>Candidatus Colwelliibacteriota</taxon>
    </lineage>
</organism>